<dbReference type="InterPro" id="IPR030392">
    <property type="entry name" value="S74_ICA"/>
</dbReference>
<evidence type="ECO:0000259" key="1">
    <source>
        <dbReference type="PROSITE" id="PS51688"/>
    </source>
</evidence>
<feature type="domain" description="Peptidase S74" evidence="1">
    <location>
        <begin position="114"/>
        <end position="203"/>
    </location>
</feature>
<dbReference type="PROSITE" id="PS51688">
    <property type="entry name" value="ICA"/>
    <property type="match status" value="1"/>
</dbReference>
<reference evidence="2" key="1">
    <citation type="journal article" date="2020" name="Nature">
        <title>Giant virus diversity and host interactions through global metagenomics.</title>
        <authorList>
            <person name="Schulz F."/>
            <person name="Roux S."/>
            <person name="Paez-Espino D."/>
            <person name="Jungbluth S."/>
            <person name="Walsh D.A."/>
            <person name="Denef V.J."/>
            <person name="McMahon K.D."/>
            <person name="Konstantinidis K.T."/>
            <person name="Eloe-Fadrosh E.A."/>
            <person name="Kyrpides N.C."/>
            <person name="Woyke T."/>
        </authorList>
    </citation>
    <scope>NUCLEOTIDE SEQUENCE</scope>
    <source>
        <strain evidence="2">GVMAG-M-3300021185-45</strain>
    </source>
</reference>
<dbReference type="GO" id="GO:0005789">
    <property type="term" value="C:endoplasmic reticulum membrane"/>
    <property type="evidence" value="ECO:0007669"/>
    <property type="project" value="TreeGrafter"/>
</dbReference>
<dbReference type="PANTHER" id="PTHR13029">
    <property type="match status" value="1"/>
</dbReference>
<dbReference type="GO" id="GO:0043565">
    <property type="term" value="F:sequence-specific DNA binding"/>
    <property type="evidence" value="ECO:0007669"/>
    <property type="project" value="TreeGrafter"/>
</dbReference>
<accession>A0A6C0CLH8</accession>
<dbReference type="AlphaFoldDB" id="A0A6C0CLH8"/>
<dbReference type="EMBL" id="MN739430">
    <property type="protein sequence ID" value="QHT04504.1"/>
    <property type="molecule type" value="Genomic_DNA"/>
</dbReference>
<evidence type="ECO:0000313" key="2">
    <source>
        <dbReference type="EMBL" id="QHT04504.1"/>
    </source>
</evidence>
<sequence>MTIDTTGNVGIGTDTPGYTLDVSGTATISKYFLSGGQPSLLTSKAFGQGTIINWNNSGGNGETDFINSKGGGTGGFNFYNIASDPTPPPTTTPDPLMTISSTGIVTATSFNPASDVRLKENITNLDNSLDKICNIRGVNYNWKNDETKTKTAGVIAQEVLEQIPEAVNNSDSEKLSVNYNSIIAHLIESVKELKREINELKAK</sequence>
<organism evidence="2">
    <name type="scientific">viral metagenome</name>
    <dbReference type="NCBI Taxonomy" id="1070528"/>
    <lineage>
        <taxon>unclassified sequences</taxon>
        <taxon>metagenomes</taxon>
        <taxon>organismal metagenomes</taxon>
    </lineage>
</organism>
<dbReference type="GO" id="GO:0045893">
    <property type="term" value="P:positive regulation of DNA-templated transcription"/>
    <property type="evidence" value="ECO:0007669"/>
    <property type="project" value="TreeGrafter"/>
</dbReference>
<protein>
    <recommendedName>
        <fullName evidence="1">Peptidase S74 domain-containing protein</fullName>
    </recommendedName>
</protein>
<dbReference type="Pfam" id="PF13884">
    <property type="entry name" value="Peptidase_S74"/>
    <property type="match status" value="1"/>
</dbReference>
<name>A0A6C0CLH8_9ZZZZ</name>
<proteinExistence type="predicted"/>
<dbReference type="GO" id="GO:0003700">
    <property type="term" value="F:DNA-binding transcription factor activity"/>
    <property type="evidence" value="ECO:0007669"/>
    <property type="project" value="TreeGrafter"/>
</dbReference>
<dbReference type="GO" id="GO:0016540">
    <property type="term" value="P:protein autoprocessing"/>
    <property type="evidence" value="ECO:0007669"/>
    <property type="project" value="TreeGrafter"/>
</dbReference>
<dbReference type="InterPro" id="IPR051577">
    <property type="entry name" value="MRF-like"/>
</dbReference>
<dbReference type="PANTHER" id="PTHR13029:SF18">
    <property type="entry name" value="MYELIN REGULATORY FACTOR HOMOLOG 1"/>
    <property type="match status" value="1"/>
</dbReference>
<dbReference type="GO" id="GO:0005634">
    <property type="term" value="C:nucleus"/>
    <property type="evidence" value="ECO:0007669"/>
    <property type="project" value="TreeGrafter"/>
</dbReference>